<name>A0ABM7S7S5_9FLAO</name>
<evidence type="ECO:0000256" key="1">
    <source>
        <dbReference type="SAM" id="SignalP"/>
    </source>
</evidence>
<accession>A0ABM7S7S5</accession>
<dbReference type="RefSeq" id="WP_221258608.1">
    <property type="nucleotide sequence ID" value="NZ_AP024749.1"/>
</dbReference>
<keyword evidence="1" id="KW-0732">Signal</keyword>
<proteinExistence type="predicted"/>
<evidence type="ECO:0000313" key="3">
    <source>
        <dbReference type="Proteomes" id="UP000825258"/>
    </source>
</evidence>
<dbReference type="EMBL" id="AP024749">
    <property type="protein sequence ID" value="BCY29535.1"/>
    <property type="molecule type" value="Genomic_DNA"/>
</dbReference>
<dbReference type="Proteomes" id="UP000825258">
    <property type="component" value="Chromosome"/>
</dbReference>
<keyword evidence="3" id="KW-1185">Reference proteome</keyword>
<evidence type="ECO:0008006" key="4">
    <source>
        <dbReference type="Google" id="ProtNLM"/>
    </source>
</evidence>
<feature type="signal peptide" evidence="1">
    <location>
        <begin position="1"/>
        <end position="18"/>
    </location>
</feature>
<organism evidence="2 3">
    <name type="scientific">Flavobacterium okayamense</name>
    <dbReference type="NCBI Taxonomy" id="2830782"/>
    <lineage>
        <taxon>Bacteria</taxon>
        <taxon>Pseudomonadati</taxon>
        <taxon>Bacteroidota</taxon>
        <taxon>Flavobacteriia</taxon>
        <taxon>Flavobacteriales</taxon>
        <taxon>Flavobacteriaceae</taxon>
        <taxon>Flavobacterium</taxon>
    </lineage>
</organism>
<evidence type="ECO:0000313" key="2">
    <source>
        <dbReference type="EMBL" id="BCY29535.1"/>
    </source>
</evidence>
<feature type="chain" id="PRO_5045861488" description="Lipoprotein" evidence="1">
    <location>
        <begin position="19"/>
        <end position="172"/>
    </location>
</feature>
<dbReference type="InterPro" id="IPR045607">
    <property type="entry name" value="DUF6452"/>
</dbReference>
<reference evidence="2 3" key="1">
    <citation type="submission" date="2021-06" db="EMBL/GenBank/DDBJ databases">
        <title>Whole genome sequences of Flavobacterium sp. KK2020170 and assembly.</title>
        <authorList>
            <person name="Kitahara K."/>
            <person name="Miyoshi S."/>
            <person name="Uesaka K."/>
        </authorList>
    </citation>
    <scope>NUCLEOTIDE SEQUENCE [LARGE SCALE GENOMIC DNA]</scope>
    <source>
        <strain evidence="2 3">KK2020170</strain>
    </source>
</reference>
<sequence length="172" mass="19577">MKKIVTPLLLLIFAVSFWNCEKDDICAEGTVTTPRLVIEFYDVASPTTLKNVTNLRVEESGTGIGVVFNTALAETDANRYLINSNKIEIPLKTFADQSQFDFKLNYGDTTNEVNDIITIDYSREDIYISRACGYKTNFTLSNFNFETNWISNATIEQTNVINENEVHVKIYF</sequence>
<dbReference type="Pfam" id="PF20050">
    <property type="entry name" value="DUF6452"/>
    <property type="match status" value="1"/>
</dbReference>
<protein>
    <recommendedName>
        <fullName evidence="4">Lipoprotein</fullName>
    </recommendedName>
</protein>
<gene>
    <name evidence="2" type="ORF">KK2020170_24030</name>
</gene>